<dbReference type="InterPro" id="IPR045851">
    <property type="entry name" value="AMP-bd_C_sf"/>
</dbReference>
<dbReference type="CDD" id="cd05930">
    <property type="entry name" value="A_NRPS"/>
    <property type="match status" value="1"/>
</dbReference>
<evidence type="ECO:0000256" key="1">
    <source>
        <dbReference type="ARBA" id="ARBA00022450"/>
    </source>
</evidence>
<proteinExistence type="predicted"/>
<dbReference type="Proteomes" id="UP001162162">
    <property type="component" value="Unassembled WGS sequence"/>
</dbReference>
<keyword evidence="6" id="KW-1185">Reference proteome</keyword>
<dbReference type="Pfam" id="PF00501">
    <property type="entry name" value="AMP-binding"/>
    <property type="match status" value="1"/>
</dbReference>
<evidence type="ECO:0000256" key="3">
    <source>
        <dbReference type="SAM" id="MobiDB-lite"/>
    </source>
</evidence>
<keyword evidence="1" id="KW-0596">Phosphopantetheine</keyword>
<dbReference type="FunFam" id="3.40.630.30:FF:000088">
    <property type="entry name" value="Ebony protein"/>
    <property type="match status" value="1"/>
</dbReference>
<gene>
    <name evidence="5" type="ORF">NQ318_017735</name>
</gene>
<dbReference type="InterPro" id="IPR042099">
    <property type="entry name" value="ANL_N_sf"/>
</dbReference>
<name>A0AAV8XR12_9CUCU</name>
<dbReference type="Gene3D" id="3.30.300.30">
    <property type="match status" value="1"/>
</dbReference>
<dbReference type="InterPro" id="IPR000873">
    <property type="entry name" value="AMP-dep_synth/lig_dom"/>
</dbReference>
<dbReference type="InterPro" id="IPR020845">
    <property type="entry name" value="AMP-binding_CS"/>
</dbReference>
<accession>A0AAV8XR12</accession>
<dbReference type="SUPFAM" id="SSF56801">
    <property type="entry name" value="Acetyl-CoA synthetase-like"/>
    <property type="match status" value="1"/>
</dbReference>
<evidence type="ECO:0000313" key="6">
    <source>
        <dbReference type="Proteomes" id="UP001162162"/>
    </source>
</evidence>
<evidence type="ECO:0000259" key="4">
    <source>
        <dbReference type="Pfam" id="PF00501"/>
    </source>
</evidence>
<feature type="domain" description="AMP-dependent synthetase/ligase" evidence="4">
    <location>
        <begin position="95"/>
        <end position="430"/>
    </location>
</feature>
<dbReference type="EMBL" id="JAPWTK010000416">
    <property type="protein sequence ID" value="KAJ8940685.1"/>
    <property type="molecule type" value="Genomic_DNA"/>
</dbReference>
<dbReference type="Gene3D" id="3.40.630.30">
    <property type="match status" value="1"/>
</dbReference>
<organism evidence="5 6">
    <name type="scientific">Aromia moschata</name>
    <dbReference type="NCBI Taxonomy" id="1265417"/>
    <lineage>
        <taxon>Eukaryota</taxon>
        <taxon>Metazoa</taxon>
        <taxon>Ecdysozoa</taxon>
        <taxon>Arthropoda</taxon>
        <taxon>Hexapoda</taxon>
        <taxon>Insecta</taxon>
        <taxon>Pterygota</taxon>
        <taxon>Neoptera</taxon>
        <taxon>Endopterygota</taxon>
        <taxon>Coleoptera</taxon>
        <taxon>Polyphaga</taxon>
        <taxon>Cucujiformia</taxon>
        <taxon>Chrysomeloidea</taxon>
        <taxon>Cerambycidae</taxon>
        <taxon>Cerambycinae</taxon>
        <taxon>Callichromatini</taxon>
        <taxon>Aromia</taxon>
    </lineage>
</organism>
<dbReference type="AlphaFoldDB" id="A0AAV8XR12"/>
<keyword evidence="2" id="KW-0597">Phosphoprotein</keyword>
<dbReference type="Gene3D" id="3.40.50.12780">
    <property type="entry name" value="N-terminal domain of ligase-like"/>
    <property type="match status" value="1"/>
</dbReference>
<feature type="region of interest" description="Disordered" evidence="3">
    <location>
        <begin position="169"/>
        <end position="190"/>
    </location>
</feature>
<protein>
    <recommendedName>
        <fullName evidence="4">AMP-dependent synthetase/ligase domain-containing protein</fullName>
    </recommendedName>
</protein>
<feature type="compositionally biased region" description="Polar residues" evidence="3">
    <location>
        <begin position="181"/>
        <end position="190"/>
    </location>
</feature>
<reference evidence="5" key="1">
    <citation type="journal article" date="2023" name="Insect Mol. Biol.">
        <title>Genome sequencing provides insights into the evolution of gene families encoding plant cell wall-degrading enzymes in longhorned beetles.</title>
        <authorList>
            <person name="Shin N.R."/>
            <person name="Okamura Y."/>
            <person name="Kirsch R."/>
            <person name="Pauchet Y."/>
        </authorList>
    </citation>
    <scope>NUCLEOTIDE SEQUENCE</scope>
    <source>
        <strain evidence="5">AMC_N1</strain>
    </source>
</reference>
<evidence type="ECO:0000256" key="2">
    <source>
        <dbReference type="ARBA" id="ARBA00022553"/>
    </source>
</evidence>
<sequence>MLVPTSNGEGMVDTHRAPVCVQGFIQRSAPGSPRFAASDRSSHRPCIPSARAYLRIRGIFRVVFFHAVRAVKPEPPCPLKGHIPDEVRESLSSQAVYENGKARQHTYAELDRITNKLARTIRHAIVSYNLPRNADGDIIVAVNMHPSDQLVMALLAIWKAGAAYLPLGPRLSRGENRTHRQGGQTCDDSSSYMDTYKLSFEELVQQSANQPQDILNDDERVHHIKDDLAIVLYTSGSTGIPKADSLYSSTENVCVFKTALTFVDSVSEIWGPLLSGRCLLVVPKGLTKDPEKLVGLLEQYKIERLVLVPSLLRSLLMFLELQKNKRALRNLKLWVCSGETLAVSLAQEFFEFFPENEHQLCNFYGSTEIMGDVTYHVITGLEQLRNQDKVPIGLPVDNTIIYLLDRDFRPVKAGDVGELFASGLNLAAGYVNGRDPEKFLDNPLAIDPTYAKLYRTGDFARLEKGTLMYEGRTDSQVKIRGHRVDLAEVEKAVNSVDGVGKAVVLCYQPGEINQALLAFVTTHKPMNESQIEAMLKDKLTSYMVPQVVLLEAIPLAGDISGKVGISYEGVSSNAMEAARILFETIASVLNNAARSVISVNANFYEIGGNSLNSIYTISRLSEKGYHITELLKPEYKSAALDMITTSFYQKADLEQWIISYISEPDYDELVDALWEPLLEKNLSFIVKSETGKLVGVALNFDARDEPEVEITSKLTVIFEFLEFVEGPVRDTQLPPGKGTVLHSFMMATHSSLSPKENVAVMQFMEEEVVNLAKRRNFAGIFTTNTSPLTQQLGTDVHKYQTMLDYQVNEYVASDNTKPFGLAPDEQRAIVQWKPVV</sequence>
<evidence type="ECO:0000313" key="5">
    <source>
        <dbReference type="EMBL" id="KAJ8940685.1"/>
    </source>
</evidence>
<comment type="caution">
    <text evidence="5">The sequence shown here is derived from an EMBL/GenBank/DDBJ whole genome shotgun (WGS) entry which is preliminary data.</text>
</comment>
<dbReference type="PANTHER" id="PTHR44845:SF6">
    <property type="entry name" value="BETA-ALANINE-ACTIVATING ENZYME"/>
    <property type="match status" value="1"/>
</dbReference>
<dbReference type="PANTHER" id="PTHR44845">
    <property type="entry name" value="CARRIER DOMAIN-CONTAINING PROTEIN"/>
    <property type="match status" value="1"/>
</dbReference>
<dbReference type="PROSITE" id="PS00455">
    <property type="entry name" value="AMP_BINDING"/>
    <property type="match status" value="1"/>
</dbReference>